<dbReference type="AlphaFoldDB" id="W6UT37"/>
<dbReference type="CTD" id="36344332"/>
<accession>W6UT37</accession>
<name>W6UT37_ECHGR</name>
<evidence type="ECO:0000313" key="2">
    <source>
        <dbReference type="Proteomes" id="UP000019149"/>
    </source>
</evidence>
<proteinExistence type="predicted"/>
<sequence length="110" mass="12441">MVRLFAKLNEITMPKLQRQFYTGLDGLMTIEYGLLTFMCLPSHTNNHLHSLCTPPPSNAFYSPLPTTTCHFPKSSTYSQLDHLLLVVKSPRDILITSSHFPTFEVNSLDA</sequence>
<keyword evidence="2" id="KW-1185">Reference proteome</keyword>
<protein>
    <submittedName>
        <fullName evidence="1">Uncharacterized protein</fullName>
    </submittedName>
</protein>
<evidence type="ECO:0000313" key="1">
    <source>
        <dbReference type="EMBL" id="EUB56544.1"/>
    </source>
</evidence>
<dbReference type="EMBL" id="APAU02000112">
    <property type="protein sequence ID" value="EUB56544.1"/>
    <property type="molecule type" value="Genomic_DNA"/>
</dbReference>
<dbReference type="KEGG" id="egl:EGR_08617"/>
<dbReference type="Proteomes" id="UP000019149">
    <property type="component" value="Unassembled WGS sequence"/>
</dbReference>
<dbReference type="GeneID" id="36344332"/>
<gene>
    <name evidence="1" type="ORF">EGR_08617</name>
</gene>
<dbReference type="RefSeq" id="XP_024347740.1">
    <property type="nucleotide sequence ID" value="XM_024497866.1"/>
</dbReference>
<reference evidence="1 2" key="1">
    <citation type="journal article" date="2013" name="Nat. Genet.">
        <title>The genome of the hydatid tapeworm Echinococcus granulosus.</title>
        <authorList>
            <person name="Zheng H."/>
            <person name="Zhang W."/>
            <person name="Zhang L."/>
            <person name="Zhang Z."/>
            <person name="Li J."/>
            <person name="Lu G."/>
            <person name="Zhu Y."/>
            <person name="Wang Y."/>
            <person name="Huang Y."/>
            <person name="Liu J."/>
            <person name="Kang H."/>
            <person name="Chen J."/>
            <person name="Wang L."/>
            <person name="Chen A."/>
            <person name="Yu S."/>
            <person name="Gao Z."/>
            <person name="Jin L."/>
            <person name="Gu W."/>
            <person name="Wang Z."/>
            <person name="Zhao L."/>
            <person name="Shi B."/>
            <person name="Wen H."/>
            <person name="Lin R."/>
            <person name="Jones M.K."/>
            <person name="Brejova B."/>
            <person name="Vinar T."/>
            <person name="Zhao G."/>
            <person name="McManus D.P."/>
            <person name="Chen Z."/>
            <person name="Zhou Y."/>
            <person name="Wang S."/>
        </authorList>
    </citation>
    <scope>NUCLEOTIDE SEQUENCE [LARGE SCALE GENOMIC DNA]</scope>
</reference>
<organism evidence="1 2">
    <name type="scientific">Echinococcus granulosus</name>
    <name type="common">Hydatid tapeworm</name>
    <dbReference type="NCBI Taxonomy" id="6210"/>
    <lineage>
        <taxon>Eukaryota</taxon>
        <taxon>Metazoa</taxon>
        <taxon>Spiralia</taxon>
        <taxon>Lophotrochozoa</taxon>
        <taxon>Platyhelminthes</taxon>
        <taxon>Cestoda</taxon>
        <taxon>Eucestoda</taxon>
        <taxon>Cyclophyllidea</taxon>
        <taxon>Taeniidae</taxon>
        <taxon>Echinococcus</taxon>
        <taxon>Echinococcus granulosus group</taxon>
    </lineage>
</organism>
<comment type="caution">
    <text evidence="1">The sequence shown here is derived from an EMBL/GenBank/DDBJ whole genome shotgun (WGS) entry which is preliminary data.</text>
</comment>